<gene>
    <name evidence="4" type="ORF">ADH66_08035</name>
    <name evidence="5" type="ORF">I5Q82_18070</name>
</gene>
<dbReference type="InterPro" id="IPR003784">
    <property type="entry name" value="BioY"/>
</dbReference>
<reference evidence="5 7" key="3">
    <citation type="submission" date="2020-11" db="EMBL/GenBank/DDBJ databases">
        <title>Closed and high quality bacterial genomes of the OMM12 community.</title>
        <authorList>
            <person name="Marbouty M."/>
            <person name="Lamy-Besnier Q."/>
            <person name="Debarbieux L."/>
            <person name="Koszul R."/>
        </authorList>
    </citation>
    <scope>NUCLEOTIDE SEQUENCE [LARGE SCALE GENOMIC DNA]</scope>
    <source>
        <strain evidence="5 7">KB18</strain>
    </source>
</reference>
<evidence type="ECO:0000256" key="2">
    <source>
        <dbReference type="PIRNR" id="PIRNR016661"/>
    </source>
</evidence>
<feature type="transmembrane region" description="Helical" evidence="3">
    <location>
        <begin position="141"/>
        <end position="174"/>
    </location>
</feature>
<accession>A0A1Z2XQ93</accession>
<proteinExistence type="inferred from homology"/>
<keyword evidence="2" id="KW-1003">Cell membrane</keyword>
<feature type="transmembrane region" description="Helical" evidence="3">
    <location>
        <begin position="83"/>
        <end position="106"/>
    </location>
</feature>
<evidence type="ECO:0000313" key="4">
    <source>
        <dbReference type="EMBL" id="ASB40610.1"/>
    </source>
</evidence>
<dbReference type="EMBL" id="CP021422">
    <property type="protein sequence ID" value="ASB40610.1"/>
    <property type="molecule type" value="Genomic_DNA"/>
</dbReference>
<protein>
    <recommendedName>
        <fullName evidence="2">Biotin transporter</fullName>
    </recommendedName>
</protein>
<dbReference type="PANTHER" id="PTHR34295">
    <property type="entry name" value="BIOTIN TRANSPORTER BIOY"/>
    <property type="match status" value="1"/>
</dbReference>
<evidence type="ECO:0000256" key="1">
    <source>
        <dbReference type="ARBA" id="ARBA00010692"/>
    </source>
</evidence>
<dbReference type="Proteomes" id="UP000196710">
    <property type="component" value="Chromosome"/>
</dbReference>
<sequence length="183" mass="18419">MEHSKNPIRRTVMTGVMAALLAVMSQISIPLPVGVPITLQTFAVALCGYLMGPALGTLAVVVYLALAAVGVPVLAGFSGGVGAFMGMTGGFLWGFIPMALLCGLGVRAGKKYIALLLGGAGLLLCHLAGSFQFGLVSGTSFFASVMAVSVPFLIKDAVSVVLAYLAAAGIAVSLKKAGMGDLA</sequence>
<evidence type="ECO:0000313" key="7">
    <source>
        <dbReference type="Proteomes" id="UP000596035"/>
    </source>
</evidence>
<reference evidence="6" key="2">
    <citation type="submission" date="2017-05" db="EMBL/GenBank/DDBJ databases">
        <title>Improved OligoMM genomes.</title>
        <authorList>
            <person name="Garzetti D."/>
        </authorList>
    </citation>
    <scope>NUCLEOTIDE SEQUENCE [LARGE SCALE GENOMIC DNA]</scope>
    <source>
        <strain evidence="6">KB18</strain>
    </source>
</reference>
<reference evidence="4" key="1">
    <citation type="journal article" date="2017" name="Genome Announc.">
        <title>High-Quality Whole-Genome Sequences of the Oligo-Mouse-Microbiota Bacterial Community.</title>
        <authorList>
            <person name="Garzetti D."/>
            <person name="Brugiroux S."/>
            <person name="Bunk B."/>
            <person name="Pukall R."/>
            <person name="McCoy K.D."/>
            <person name="Macpherson A.J."/>
            <person name="Stecher B."/>
        </authorList>
    </citation>
    <scope>NUCLEOTIDE SEQUENCE</scope>
    <source>
        <strain evidence="4">KB18</strain>
    </source>
</reference>
<keyword evidence="3" id="KW-1133">Transmembrane helix</keyword>
<dbReference type="RefSeq" id="WP_066533691.1">
    <property type="nucleotide sequence ID" value="NZ_CP021422.1"/>
</dbReference>
<dbReference type="PANTHER" id="PTHR34295:SF1">
    <property type="entry name" value="BIOTIN TRANSPORTER BIOY"/>
    <property type="match status" value="1"/>
</dbReference>
<keyword evidence="6" id="KW-1185">Reference proteome</keyword>
<comment type="similarity">
    <text evidence="1 2">Belongs to the BioY family.</text>
</comment>
<dbReference type="Proteomes" id="UP000596035">
    <property type="component" value="Chromosome"/>
</dbReference>
<keyword evidence="2" id="KW-0813">Transport</keyword>
<organism evidence="5 7">
    <name type="scientific">Acutalibacter muris</name>
    <dbReference type="NCBI Taxonomy" id="1796620"/>
    <lineage>
        <taxon>Bacteria</taxon>
        <taxon>Bacillati</taxon>
        <taxon>Bacillota</taxon>
        <taxon>Clostridia</taxon>
        <taxon>Eubacteriales</taxon>
        <taxon>Acutalibacteraceae</taxon>
        <taxon>Acutalibacter</taxon>
    </lineage>
</organism>
<evidence type="ECO:0000313" key="5">
    <source>
        <dbReference type="EMBL" id="QQR29887.1"/>
    </source>
</evidence>
<dbReference type="KEGG" id="amur:ADH66_08035"/>
<comment type="subcellular location">
    <subcellularLocation>
        <location evidence="2">Cell membrane</location>
        <topology evidence="2">Multi-pass membrane protein</topology>
    </subcellularLocation>
</comment>
<dbReference type="Pfam" id="PF02632">
    <property type="entry name" value="BioY"/>
    <property type="match status" value="1"/>
</dbReference>
<dbReference type="GO" id="GO:0005886">
    <property type="term" value="C:plasma membrane"/>
    <property type="evidence" value="ECO:0007669"/>
    <property type="project" value="UniProtKB-SubCell"/>
</dbReference>
<name>A0A1Z2XQ93_9FIRM</name>
<feature type="transmembrane region" description="Helical" evidence="3">
    <location>
        <begin position="113"/>
        <end position="135"/>
    </location>
</feature>
<dbReference type="AlphaFoldDB" id="A0A1Z2XQ93"/>
<evidence type="ECO:0000256" key="3">
    <source>
        <dbReference type="SAM" id="Phobius"/>
    </source>
</evidence>
<dbReference type="GO" id="GO:0015225">
    <property type="term" value="F:biotin transmembrane transporter activity"/>
    <property type="evidence" value="ECO:0007669"/>
    <property type="project" value="UniProtKB-UniRule"/>
</dbReference>
<dbReference type="PIRSF" id="PIRSF016661">
    <property type="entry name" value="BioY"/>
    <property type="match status" value="1"/>
</dbReference>
<evidence type="ECO:0000313" key="6">
    <source>
        <dbReference type="Proteomes" id="UP000196710"/>
    </source>
</evidence>
<keyword evidence="3" id="KW-0812">Transmembrane</keyword>
<keyword evidence="2 3" id="KW-0472">Membrane</keyword>
<feature type="transmembrane region" description="Helical" evidence="3">
    <location>
        <begin position="12"/>
        <end position="29"/>
    </location>
</feature>
<dbReference type="EMBL" id="CP065321">
    <property type="protein sequence ID" value="QQR29887.1"/>
    <property type="molecule type" value="Genomic_DNA"/>
</dbReference>
<dbReference type="Gene3D" id="1.10.1760.20">
    <property type="match status" value="1"/>
</dbReference>